<reference evidence="1" key="1">
    <citation type="submission" date="2009-09" db="EMBL/GenBank/DDBJ databases">
        <authorList>
            <person name="Weinstock G."/>
            <person name="Sodergren E."/>
            <person name="Clifton S."/>
            <person name="Fulton L."/>
            <person name="Fulton B."/>
            <person name="Courtney L."/>
            <person name="Fronick C."/>
            <person name="Harrison M."/>
            <person name="Strong C."/>
            <person name="Farmer C."/>
            <person name="Delahaunty K."/>
            <person name="Markovic C."/>
            <person name="Hall O."/>
            <person name="Minx P."/>
            <person name="Tomlinson C."/>
            <person name="Mitreva M."/>
            <person name="Nelson J."/>
            <person name="Hou S."/>
            <person name="Wollam A."/>
            <person name="Pepin K.H."/>
            <person name="Johnson M."/>
            <person name="Bhonagiri V."/>
            <person name="Nash W.E."/>
            <person name="Warren W."/>
            <person name="Chinwalla A."/>
            <person name="Mardis E.R."/>
            <person name="Wilson R.K."/>
        </authorList>
    </citation>
    <scope>NUCLEOTIDE SEQUENCE [LARGE SCALE GENOMIC DNA]</scope>
    <source>
        <strain evidence="1">DSM 20544</strain>
    </source>
</reference>
<evidence type="ECO:0000313" key="1">
    <source>
        <dbReference type="EMBL" id="EEX70018.1"/>
    </source>
</evidence>
<dbReference type="Proteomes" id="UP000003671">
    <property type="component" value="Unassembled WGS sequence"/>
</dbReference>
<accession>C9KJF2</accession>
<dbReference type="EMBL" id="ABWK02000001">
    <property type="protein sequence ID" value="EEX70018.1"/>
    <property type="molecule type" value="Genomic_DNA"/>
</dbReference>
<sequence length="133" mass="15640">MNAFEFGNELWNLFTNDETLVKLLDVDVDDESSYVKHYRQEDVAPELFNVENLPSIAFYFADAGSTVNDYLNLGLLRIDIYTSYRDDVEPIRKRIVDIIHERFDERVRAEGQRSSGITNVYKYRLEFTPLIFT</sequence>
<dbReference type="HOGENOM" id="CLU_1904342_0_0_9"/>
<dbReference type="GeneID" id="93480366"/>
<dbReference type="AlphaFoldDB" id="C9KJF2"/>
<dbReference type="STRING" id="500635.MITSMUL_03151"/>
<comment type="caution">
    <text evidence="1">The sequence shown here is derived from an EMBL/GenBank/DDBJ whole genome shotgun (WGS) entry which is preliminary data.</text>
</comment>
<name>C9KJF2_9FIRM</name>
<gene>
    <name evidence="1" type="ORF">MITSMUL_03151</name>
</gene>
<dbReference type="RefSeq" id="WP_005839022.1">
    <property type="nucleotide sequence ID" value="NZ_GG697141.2"/>
</dbReference>
<organism evidence="1 2">
    <name type="scientific">Mitsuokella multacida DSM 20544</name>
    <dbReference type="NCBI Taxonomy" id="500635"/>
    <lineage>
        <taxon>Bacteria</taxon>
        <taxon>Bacillati</taxon>
        <taxon>Bacillota</taxon>
        <taxon>Negativicutes</taxon>
        <taxon>Selenomonadales</taxon>
        <taxon>Selenomonadaceae</taxon>
        <taxon>Mitsuokella</taxon>
    </lineage>
</organism>
<evidence type="ECO:0000313" key="2">
    <source>
        <dbReference type="Proteomes" id="UP000003671"/>
    </source>
</evidence>
<protein>
    <submittedName>
        <fullName evidence="1">Uncharacterized protein</fullName>
    </submittedName>
</protein>
<proteinExistence type="predicted"/>
<keyword evidence="2" id="KW-1185">Reference proteome</keyword>